<gene>
    <name evidence="3" type="primary">lanM</name>
    <name evidence="3" type="ORF">GGC33_17500</name>
</gene>
<organism evidence="3 4">
    <name type="scientific">Cyanobacterium aponinum 0216</name>
    <dbReference type="NCBI Taxonomy" id="2676140"/>
    <lineage>
        <taxon>Bacteria</taxon>
        <taxon>Bacillati</taxon>
        <taxon>Cyanobacteriota</taxon>
        <taxon>Cyanophyceae</taxon>
        <taxon>Oscillatoriophycideae</taxon>
        <taxon>Chroococcales</taxon>
        <taxon>Geminocystaceae</taxon>
        <taxon>Cyanobacterium</taxon>
    </lineage>
</organism>
<dbReference type="RefSeq" id="WP_155084757.1">
    <property type="nucleotide sequence ID" value="NZ_WMIA01000044.1"/>
</dbReference>
<dbReference type="InterPro" id="IPR012341">
    <property type="entry name" value="6hp_glycosidase-like_sf"/>
</dbReference>
<dbReference type="PIRSF" id="PIRSF037228">
    <property type="entry name" value="Lant_mod_RumM"/>
    <property type="match status" value="1"/>
</dbReference>
<comment type="caution">
    <text evidence="3">The sequence shown here is derived from an EMBL/GenBank/DDBJ whole genome shotgun (WGS) entry which is preliminary data.</text>
</comment>
<dbReference type="Proteomes" id="UP000437131">
    <property type="component" value="Unassembled WGS sequence"/>
</dbReference>
<dbReference type="NCBIfam" id="TIGR03897">
    <property type="entry name" value="lanti_2_LanM"/>
    <property type="match status" value="1"/>
</dbReference>
<sequence length="1118" mass="126828">MKLENHHLETTLSFIQNQASSINERLTYHWIPNISNSCQSQVEENLNLWCHIVAKGNKEKFKQRLAFEGFTLDKISLILAEGTFSPDTPLPEWLITLKKVIQKAENLELSQLPENIVNSTKIPFEPIYTPFIQVAWDKLRQKTKSNLDLLNNDSLVVLEQQLINQLAYLCTSVLLEEFKNFRSSGNEMKEFILTQLKESKSNNKYKQFLDDLLSDNLISFFEKYSVLGKLSAILINYWVEANQEFITRLNNDLPEIERLFSSDKPLKQVIDIQVGLSDSHERGRSVIALKFDTGLKLIYKPRNIHLDVNFYQFLNWFNQKSNLIPLKTIKIIHRDNYGWIEFLSSLPCNSEQEAKNFYYRYGMLVCLTYTLEGSDFHFENLISHGDNPMLIDLEGLLQPRTKANNDDNGISLTEGAESSILKGSTAQHASTASVGKLIQESVFRTFLIPIEYSFLNDDVNVNVGGLAVEEEKKIQQIAINNINSDAMNLGLKEVVFTQRNNLPVLNNAILSPKDYLEDIVQGFKETYEFLLKKKKLLLSKESPFLLLKNQNTRYLFRNTNTYNTILSNSYHPSLLKSGIKRSIALDVLSRAFLGMKNPEKLLPILRTELREMEDLDIPCFTSNTSINGVYVGKGEMVSDMFEKPSFESLMTRFENFSHKDLEQQVQMICSAFYAQLVKQPQPISLISTDDYSQKQNLSLSDSTSLNQELLSRQVVKIAEDLEKNAVALTTSSEAQRNSLMSTDEGITWLSLEYRAKTNGFRFPGLNPGLYDGNSGIALFLSALYKITQDERWKNLTDRSLKTIQNNIRQLTKYPKIQERLVKKTGISGTRGICSIIYSLVKMSELLQEPILLEDAHSLTGLITPDLIKKSSFPIIDGLASSILGLLALSKTELASASIKSHSLKIAKECGEYLLQYQQTDDKNIKTGFTHGLAGISYSFFRLFALTDDKRFLEAGKQALQQEQNFFSPIDKNWANDSSDNAVFNVSWTNGASGIALSRLGISHIYNDNLIQEDINNALETTQKYCFGEVDNLCWGNFGRLETLLVASKKLNQPSLLEFSYQGVNSLLSRAESAGNFQLFSGLPPLIFNPSFHHGSSGIGYQLLRFAHPDLLPSILLWE</sequence>
<dbReference type="GO" id="GO:0046872">
    <property type="term" value="F:metal ion binding"/>
    <property type="evidence" value="ECO:0007669"/>
    <property type="project" value="UniProtKB-KW"/>
</dbReference>
<dbReference type="CDD" id="cd04792">
    <property type="entry name" value="LanM-like"/>
    <property type="match status" value="1"/>
</dbReference>
<evidence type="ECO:0000313" key="4">
    <source>
        <dbReference type="Proteomes" id="UP000437131"/>
    </source>
</evidence>
<protein>
    <submittedName>
        <fullName evidence="3">Type 2 lantipeptide synthetase LanM</fullName>
    </submittedName>
</protein>
<dbReference type="EMBL" id="WMIA01000044">
    <property type="protein sequence ID" value="MTF40705.1"/>
    <property type="molecule type" value="Genomic_DNA"/>
</dbReference>
<keyword evidence="1" id="KW-0479">Metal-binding</keyword>
<evidence type="ECO:0000256" key="1">
    <source>
        <dbReference type="PIRSR" id="PIRSR607822-1"/>
    </source>
</evidence>
<dbReference type="Pfam" id="PF05147">
    <property type="entry name" value="LANC_like"/>
    <property type="match status" value="1"/>
</dbReference>
<accession>A0A844H2Y9</accession>
<reference evidence="3 4" key="1">
    <citation type="submission" date="2019-11" db="EMBL/GenBank/DDBJ databases">
        <title>Isolation of a new High Light Tolerant Cyanobacteria.</title>
        <authorList>
            <person name="Dobson Z."/>
            <person name="Vaughn N."/>
            <person name="Vaughn M."/>
            <person name="Fromme P."/>
            <person name="Mazor Y."/>
        </authorList>
    </citation>
    <scope>NUCLEOTIDE SEQUENCE [LARGE SCALE GENOMIC DNA]</scope>
    <source>
        <strain evidence="3 4">0216</strain>
    </source>
</reference>
<dbReference type="Gene3D" id="1.50.10.10">
    <property type="match status" value="1"/>
</dbReference>
<evidence type="ECO:0000259" key="2">
    <source>
        <dbReference type="Pfam" id="PF13575"/>
    </source>
</evidence>
<dbReference type="AlphaFoldDB" id="A0A844H2Y9"/>
<dbReference type="InterPro" id="IPR017146">
    <property type="entry name" value="Lanti_2_LanM"/>
</dbReference>
<dbReference type="SUPFAM" id="SSF158745">
    <property type="entry name" value="LanC-like"/>
    <property type="match status" value="1"/>
</dbReference>
<feature type="domain" description="Lantibiotic biosynthesis protein dehydration" evidence="2">
    <location>
        <begin position="224"/>
        <end position="622"/>
    </location>
</feature>
<evidence type="ECO:0000313" key="3">
    <source>
        <dbReference type="EMBL" id="MTF40705.1"/>
    </source>
</evidence>
<name>A0A844H2Y9_9CHRO</name>
<dbReference type="InterPro" id="IPR025410">
    <property type="entry name" value="Lant_dehyd"/>
</dbReference>
<dbReference type="GO" id="GO:0005975">
    <property type="term" value="P:carbohydrate metabolic process"/>
    <property type="evidence" value="ECO:0007669"/>
    <property type="project" value="InterPro"/>
</dbReference>
<keyword evidence="1" id="KW-0862">Zinc</keyword>
<dbReference type="Pfam" id="PF13575">
    <property type="entry name" value="DUF4135"/>
    <property type="match status" value="1"/>
</dbReference>
<dbReference type="PRINTS" id="PR01950">
    <property type="entry name" value="LANCSUPER"/>
</dbReference>
<dbReference type="SMART" id="SM01260">
    <property type="entry name" value="LANC_like"/>
    <property type="match status" value="1"/>
</dbReference>
<dbReference type="GO" id="GO:0031179">
    <property type="term" value="P:peptide modification"/>
    <property type="evidence" value="ECO:0007669"/>
    <property type="project" value="InterPro"/>
</dbReference>
<dbReference type="InterPro" id="IPR007822">
    <property type="entry name" value="LANC-like"/>
</dbReference>
<proteinExistence type="predicted"/>
<feature type="binding site" evidence="1">
    <location>
        <position position="1033"/>
    </location>
    <ligand>
        <name>Zn(2+)</name>
        <dbReference type="ChEBI" id="CHEBI:29105"/>
    </ligand>
</feature>